<sequence>RYTALIPRLIDMGPFARLDLEDLMHADDVAELFLRLEQSPYADIVRHARRAFEDSHDPFILDATLDRAYYEGVVRRAQPIEAEAGKPMRDLMAGLIDRINLV</sequence>
<evidence type="ECO:0000313" key="3">
    <source>
        <dbReference type="Proteomes" id="UP000230790"/>
    </source>
</evidence>
<dbReference type="InterPro" id="IPR002843">
    <property type="entry name" value="ATPase_V0-cplx_csu/dsu"/>
</dbReference>
<dbReference type="GO" id="GO:0046961">
    <property type="term" value="F:proton-transporting ATPase activity, rotational mechanism"/>
    <property type="evidence" value="ECO:0007669"/>
    <property type="project" value="InterPro"/>
</dbReference>
<proteinExistence type="inferred from homology"/>
<accession>A0A2M8Q659</accession>
<dbReference type="Proteomes" id="UP000230790">
    <property type="component" value="Unassembled WGS sequence"/>
</dbReference>
<feature type="non-terminal residue" evidence="2">
    <location>
        <position position="102"/>
    </location>
</feature>
<dbReference type="AlphaFoldDB" id="A0A2M8Q659"/>
<comment type="similarity">
    <text evidence="1">Belongs to the V-ATPase V0D/AC39 subunit family.</text>
</comment>
<reference evidence="2 3" key="1">
    <citation type="submission" date="2017-11" db="EMBL/GenBank/DDBJ databases">
        <title>Evolution of Phototrophy in the Chloroflexi Phylum Driven by Horizontal Gene Transfer.</title>
        <authorList>
            <person name="Ward L.M."/>
            <person name="Hemp J."/>
            <person name="Shih P.M."/>
            <person name="Mcglynn S.E."/>
            <person name="Fischer W."/>
        </authorList>
    </citation>
    <scope>NUCLEOTIDE SEQUENCE [LARGE SCALE GENOMIC DNA]</scope>
    <source>
        <strain evidence="2">JP3_7</strain>
    </source>
</reference>
<evidence type="ECO:0000256" key="1">
    <source>
        <dbReference type="ARBA" id="ARBA00006709"/>
    </source>
</evidence>
<organism evidence="2 3">
    <name type="scientific">Candidatus Thermofonsia Clade 3 bacterium</name>
    <dbReference type="NCBI Taxonomy" id="2364212"/>
    <lineage>
        <taxon>Bacteria</taxon>
        <taxon>Bacillati</taxon>
        <taxon>Chloroflexota</taxon>
        <taxon>Candidatus Thermofontia</taxon>
        <taxon>Candidatus Thermofonsia Clade 3</taxon>
    </lineage>
</organism>
<dbReference type="Gene3D" id="1.20.1690.10">
    <property type="entry name" value="V-type ATP synthase subunit C domain"/>
    <property type="match status" value="1"/>
</dbReference>
<dbReference type="SUPFAM" id="SSF103486">
    <property type="entry name" value="V-type ATP synthase subunit C"/>
    <property type="match status" value="1"/>
</dbReference>
<dbReference type="Pfam" id="PF01992">
    <property type="entry name" value="vATP-synt_AC39"/>
    <property type="match status" value="1"/>
</dbReference>
<name>A0A2M8Q659_9CHLR</name>
<comment type="caution">
    <text evidence="2">The sequence shown here is derived from an EMBL/GenBank/DDBJ whole genome shotgun (WGS) entry which is preliminary data.</text>
</comment>
<evidence type="ECO:0000313" key="2">
    <source>
        <dbReference type="EMBL" id="PJF45280.1"/>
    </source>
</evidence>
<feature type="non-terminal residue" evidence="2">
    <location>
        <position position="1"/>
    </location>
</feature>
<protein>
    <submittedName>
        <fullName evidence="2">Uncharacterized protein</fullName>
    </submittedName>
</protein>
<dbReference type="EMBL" id="PGTN01001255">
    <property type="protein sequence ID" value="PJF45280.1"/>
    <property type="molecule type" value="Genomic_DNA"/>
</dbReference>
<dbReference type="InterPro" id="IPR035067">
    <property type="entry name" value="V-type_ATPase_csu/dsu"/>
</dbReference>
<dbReference type="InterPro" id="IPR036079">
    <property type="entry name" value="ATPase_csu/dsu_sf"/>
</dbReference>
<gene>
    <name evidence="2" type="ORF">CUN48_19690</name>
</gene>